<dbReference type="Proteomes" id="UP000216998">
    <property type="component" value="Unassembled WGS sequence"/>
</dbReference>
<dbReference type="AlphaFoldDB" id="A0A255YZK8"/>
<dbReference type="PROSITE" id="PS51318">
    <property type="entry name" value="TAT"/>
    <property type="match status" value="1"/>
</dbReference>
<dbReference type="PANTHER" id="PTHR33393">
    <property type="entry name" value="POLYGLUTAMINE SYNTHESIS ACCESSORY PROTEIN RV0574C-RELATED"/>
    <property type="match status" value="1"/>
</dbReference>
<dbReference type="OrthoDB" id="9810718at2"/>
<protein>
    <recommendedName>
        <fullName evidence="2">Capsule synthesis protein CapA domain-containing protein</fullName>
    </recommendedName>
</protein>
<organism evidence="3 4">
    <name type="scientific">Niveispirillum lacus</name>
    <dbReference type="NCBI Taxonomy" id="1981099"/>
    <lineage>
        <taxon>Bacteria</taxon>
        <taxon>Pseudomonadati</taxon>
        <taxon>Pseudomonadota</taxon>
        <taxon>Alphaproteobacteria</taxon>
        <taxon>Rhodospirillales</taxon>
        <taxon>Azospirillaceae</taxon>
        <taxon>Niveispirillum</taxon>
    </lineage>
</organism>
<dbReference type="InterPro" id="IPR052169">
    <property type="entry name" value="CW_Biosynth-Accessory"/>
</dbReference>
<dbReference type="InterPro" id="IPR006311">
    <property type="entry name" value="TAT_signal"/>
</dbReference>
<sequence>MSDITSGSTVSRRTLLLAGGAALSVSAALPGLAQQRPLRFSAIGQALIKHDIRQYSYPDYRLLADHLAKADVVFSNLETAINGPGAGPPTRDTQFFHATEPEVLDVLKDFHINLLATGNNHSFDLNTGGILTTLEAVAKAGFVHAGTGVNAADAAKPAFLSVPSGTVALVAMATGRIREGGAATDTRPGVNEIRRGEDGQFNVEDEQRVLGAIRTAAARADIVIVYQHNHYWEPDFADTPAWLKIWAKRCIDAGAHAFVGHGAPILQGIEFYKGCPLLYGLGSFIFHSRTNIGHYRPEVWDSAIIDLVFERGKVRQLDILPVALNEVGISTEKHFETRGRPTLARGDRARRILERLATISAPYGTNLVIENDRASVVL</sequence>
<feature type="domain" description="Capsule synthesis protein CapA" evidence="2">
    <location>
        <begin position="39"/>
        <end position="288"/>
    </location>
</feature>
<reference evidence="3 4" key="1">
    <citation type="submission" date="2017-07" db="EMBL/GenBank/DDBJ databases">
        <title>Niveispirillum cyanobacteriorum sp. nov., isolated from cyanobacterial aggregates in a eutrophic lake.</title>
        <authorList>
            <person name="Cai H."/>
        </authorList>
    </citation>
    <scope>NUCLEOTIDE SEQUENCE [LARGE SCALE GENOMIC DNA]</scope>
    <source>
        <strain evidence="4">TH1-14</strain>
    </source>
</reference>
<comment type="similarity">
    <text evidence="1">Belongs to the CapA family.</text>
</comment>
<name>A0A255YZK8_9PROT</name>
<gene>
    <name evidence="3" type="ORF">CHU95_11445</name>
</gene>
<dbReference type="Pfam" id="PF09587">
    <property type="entry name" value="PGA_cap"/>
    <property type="match status" value="1"/>
</dbReference>
<dbReference type="SUPFAM" id="SSF56300">
    <property type="entry name" value="Metallo-dependent phosphatases"/>
    <property type="match status" value="1"/>
</dbReference>
<dbReference type="PANTHER" id="PTHR33393:SF13">
    <property type="entry name" value="PGA BIOSYNTHESIS PROTEIN CAPA"/>
    <property type="match status" value="1"/>
</dbReference>
<evidence type="ECO:0000256" key="1">
    <source>
        <dbReference type="ARBA" id="ARBA00005662"/>
    </source>
</evidence>
<dbReference type="InterPro" id="IPR029052">
    <property type="entry name" value="Metallo-depent_PP-like"/>
</dbReference>
<accession>A0A255YZK8</accession>
<proteinExistence type="inferred from homology"/>
<dbReference type="RefSeq" id="WP_094456461.1">
    <property type="nucleotide sequence ID" value="NZ_NOXU01000028.1"/>
</dbReference>
<evidence type="ECO:0000313" key="3">
    <source>
        <dbReference type="EMBL" id="OYQ34609.1"/>
    </source>
</evidence>
<dbReference type="SMART" id="SM00854">
    <property type="entry name" value="PGA_cap"/>
    <property type="match status" value="1"/>
</dbReference>
<evidence type="ECO:0000313" key="4">
    <source>
        <dbReference type="Proteomes" id="UP000216998"/>
    </source>
</evidence>
<dbReference type="EMBL" id="NOXU01000028">
    <property type="protein sequence ID" value="OYQ34609.1"/>
    <property type="molecule type" value="Genomic_DNA"/>
</dbReference>
<dbReference type="InterPro" id="IPR019079">
    <property type="entry name" value="Capsule_synth_CapA"/>
</dbReference>
<evidence type="ECO:0000259" key="2">
    <source>
        <dbReference type="SMART" id="SM00854"/>
    </source>
</evidence>
<dbReference type="CDD" id="cd07381">
    <property type="entry name" value="MPP_CapA"/>
    <property type="match status" value="1"/>
</dbReference>
<keyword evidence="4" id="KW-1185">Reference proteome</keyword>
<comment type="caution">
    <text evidence="3">The sequence shown here is derived from an EMBL/GenBank/DDBJ whole genome shotgun (WGS) entry which is preliminary data.</text>
</comment>